<dbReference type="GeneID" id="89996802"/>
<feature type="compositionally biased region" description="Basic and acidic residues" evidence="1">
    <location>
        <begin position="66"/>
        <end position="77"/>
    </location>
</feature>
<feature type="compositionally biased region" description="Basic and acidic residues" evidence="1">
    <location>
        <begin position="259"/>
        <end position="268"/>
    </location>
</feature>
<organism evidence="2 3">
    <name type="scientific">Knufia obscura</name>
    <dbReference type="NCBI Taxonomy" id="1635080"/>
    <lineage>
        <taxon>Eukaryota</taxon>
        <taxon>Fungi</taxon>
        <taxon>Dikarya</taxon>
        <taxon>Ascomycota</taxon>
        <taxon>Pezizomycotina</taxon>
        <taxon>Eurotiomycetes</taxon>
        <taxon>Chaetothyriomycetidae</taxon>
        <taxon>Chaetothyriales</taxon>
        <taxon>Trichomeriaceae</taxon>
        <taxon>Knufia</taxon>
    </lineage>
</organism>
<dbReference type="PANTHER" id="PTHR39610">
    <property type="entry name" value="BZIP DOMAIN-CONTAINING PROTEIN-RELATED"/>
    <property type="match status" value="1"/>
</dbReference>
<evidence type="ECO:0000256" key="1">
    <source>
        <dbReference type="SAM" id="MobiDB-lite"/>
    </source>
</evidence>
<comment type="caution">
    <text evidence="2">The sequence shown here is derived from an EMBL/GenBank/DDBJ whole genome shotgun (WGS) entry which is preliminary data.</text>
</comment>
<dbReference type="PANTHER" id="PTHR39610:SF2">
    <property type="entry name" value="BZIP DOMAIN-CONTAINING PROTEIN"/>
    <property type="match status" value="1"/>
</dbReference>
<keyword evidence="3" id="KW-1185">Reference proteome</keyword>
<evidence type="ECO:0000313" key="3">
    <source>
        <dbReference type="Proteomes" id="UP001334248"/>
    </source>
</evidence>
<feature type="compositionally biased region" description="Basic and acidic residues" evidence="1">
    <location>
        <begin position="288"/>
        <end position="297"/>
    </location>
</feature>
<protein>
    <submittedName>
        <fullName evidence="2">Uncharacterized protein</fullName>
    </submittedName>
</protein>
<feature type="region of interest" description="Disordered" evidence="1">
    <location>
        <begin position="168"/>
        <end position="326"/>
    </location>
</feature>
<feature type="compositionally biased region" description="Low complexity" evidence="1">
    <location>
        <begin position="1"/>
        <end position="16"/>
    </location>
</feature>
<name>A0ABR0RTZ5_9EURO</name>
<accession>A0ABR0RTZ5</accession>
<feature type="compositionally biased region" description="Polar residues" evidence="1">
    <location>
        <begin position="36"/>
        <end position="45"/>
    </location>
</feature>
<gene>
    <name evidence="2" type="ORF">PMZ80_003353</name>
</gene>
<dbReference type="RefSeq" id="XP_064732162.1">
    <property type="nucleotide sequence ID" value="XM_064871782.1"/>
</dbReference>
<dbReference type="Proteomes" id="UP001334248">
    <property type="component" value="Unassembled WGS sequence"/>
</dbReference>
<evidence type="ECO:0000313" key="2">
    <source>
        <dbReference type="EMBL" id="KAK5944072.1"/>
    </source>
</evidence>
<feature type="compositionally biased region" description="Polar residues" evidence="1">
    <location>
        <begin position="300"/>
        <end position="315"/>
    </location>
</feature>
<feature type="compositionally biased region" description="Polar residues" evidence="1">
    <location>
        <begin position="168"/>
        <end position="200"/>
    </location>
</feature>
<dbReference type="EMBL" id="JAVHJV010000003">
    <property type="protein sequence ID" value="KAK5944072.1"/>
    <property type="molecule type" value="Genomic_DNA"/>
</dbReference>
<sequence length="326" mass="35662">MPPDLNSLPPSKSSSPTTLQPRSTAVMMATPHRDGSVSQRASTHSLAAAATMNAADRSPSNSRGSPRLDRRASERRRSQVMMNLTLNDPAIPGPGELSSSDRRSSIGNSFSAASPSSIGGRQTLATGDPHHHRQPSLGDIHNELEQEQEAQVNRMLFMIRAQQNQLDTMRAQQAGSQQLQSTTSTAVEETTPQSERSFSFPSVHPAVGSVPRPTSRLSRENSSAHRSPALRPLPSQELHDHAWPPSPTGHGNKRRGSSSRRDSMRDESAYYQAEQANLQRENQMLRMRIRELEKQLHEGQASSASTPALHSNLATSPPLEAEERKT</sequence>
<feature type="compositionally biased region" description="Polar residues" evidence="1">
    <location>
        <begin position="112"/>
        <end position="125"/>
    </location>
</feature>
<reference evidence="2 3" key="1">
    <citation type="journal article" date="2023" name="Res Sq">
        <title>Genomic and morphological characterization of Knufia obscura isolated from the Mars 2020 spacecraft assembly facility.</title>
        <authorList>
            <person name="Chander A.M."/>
            <person name="Teixeira M.M."/>
            <person name="Singh N.K."/>
            <person name="Williams M.P."/>
            <person name="Parker C.W."/>
            <person name="Leo P."/>
            <person name="Stajich J.E."/>
            <person name="Torok T."/>
            <person name="Tighe S."/>
            <person name="Mason C.E."/>
            <person name="Venkateswaran K."/>
        </authorList>
    </citation>
    <scope>NUCLEOTIDE SEQUENCE [LARGE SCALE GENOMIC DNA]</scope>
    <source>
        <strain evidence="2 3">CCFEE 5817</strain>
    </source>
</reference>
<feature type="region of interest" description="Disordered" evidence="1">
    <location>
        <begin position="1"/>
        <end position="137"/>
    </location>
</feature>
<proteinExistence type="predicted"/>